<dbReference type="Gene3D" id="3.40.50.300">
    <property type="entry name" value="P-loop containing nucleotide triphosphate hydrolases"/>
    <property type="match status" value="1"/>
</dbReference>
<dbReference type="OrthoDB" id="2405944at2759"/>
<dbReference type="RefSeq" id="XP_025372409.1">
    <property type="nucleotide sequence ID" value="XM_025510961.1"/>
</dbReference>
<dbReference type="GeneID" id="37032831"/>
<dbReference type="PANTHER" id="PTHR48419:SF1">
    <property type="entry name" value="SULFOTRANSFERASE DOMAIN-CONTAINING PROTEIN"/>
    <property type="match status" value="1"/>
</dbReference>
<dbReference type="AlphaFoldDB" id="A0A316W5V5"/>
<dbReference type="InterPro" id="IPR053226">
    <property type="entry name" value="Pyrrolopyrazine_biosynth_F"/>
</dbReference>
<evidence type="ECO:0000313" key="2">
    <source>
        <dbReference type="Proteomes" id="UP000245783"/>
    </source>
</evidence>
<sequence length="346" mass="39332">MTSSNGTTRSADGPLGICLWVHPRSTSTAFARALLQRKDTHYEHEPVTMVFYHSAQRANFRFGEEACAQSEYYDATIEGVMQDMLKESRYGKNREGKDPVKFVFIKDMAQSIFSADTLAKLYPKSKVYRQADTRAPKSDADRKDVEDLRNTLENPTVVPIDLLRRYRHAFLMRTPEKTIPSYYKCTQEGAGGFTFWDSAEAGYAEIRILYQWMSNPESSWHKAPVSADDTKYPGRPVEQPAAPPLIDSATLLADPEKTLAHWCKALGVPFEPTMLKWEDKKVKEFSSWGSFHDVAEHSTGFDKSVEAPKKDHCQEVLDGIEECRADYEWLHARRTISADDEKPLAS</sequence>
<dbReference type="InterPro" id="IPR027417">
    <property type="entry name" value="P-loop_NTPase"/>
</dbReference>
<proteinExistence type="predicted"/>
<keyword evidence="2" id="KW-1185">Reference proteome</keyword>
<evidence type="ECO:0008006" key="3">
    <source>
        <dbReference type="Google" id="ProtNLM"/>
    </source>
</evidence>
<reference evidence="1 2" key="1">
    <citation type="journal article" date="2018" name="Mol. Biol. Evol.">
        <title>Broad Genomic Sampling Reveals a Smut Pathogenic Ancestry of the Fungal Clade Ustilaginomycotina.</title>
        <authorList>
            <person name="Kijpornyongpan T."/>
            <person name="Mondo S.J."/>
            <person name="Barry K."/>
            <person name="Sandor L."/>
            <person name="Lee J."/>
            <person name="Lipzen A."/>
            <person name="Pangilinan J."/>
            <person name="LaButti K."/>
            <person name="Hainaut M."/>
            <person name="Henrissat B."/>
            <person name="Grigoriev I.V."/>
            <person name="Spatafora J.W."/>
            <person name="Aime M.C."/>
        </authorList>
    </citation>
    <scope>NUCLEOTIDE SEQUENCE [LARGE SCALE GENOMIC DNA]</scope>
    <source>
        <strain evidence="1 2">MCA 4658</strain>
    </source>
</reference>
<dbReference type="SUPFAM" id="SSF52540">
    <property type="entry name" value="P-loop containing nucleoside triphosphate hydrolases"/>
    <property type="match status" value="1"/>
</dbReference>
<dbReference type="InParanoid" id="A0A316W5V5"/>
<organism evidence="1 2">
    <name type="scientific">Ceraceosorus guamensis</name>
    <dbReference type="NCBI Taxonomy" id="1522189"/>
    <lineage>
        <taxon>Eukaryota</taxon>
        <taxon>Fungi</taxon>
        <taxon>Dikarya</taxon>
        <taxon>Basidiomycota</taxon>
        <taxon>Ustilaginomycotina</taxon>
        <taxon>Exobasidiomycetes</taxon>
        <taxon>Ceraceosorales</taxon>
        <taxon>Ceraceosoraceae</taxon>
        <taxon>Ceraceosorus</taxon>
    </lineage>
</organism>
<dbReference type="EMBL" id="KZ819356">
    <property type="protein sequence ID" value="PWN45249.1"/>
    <property type="molecule type" value="Genomic_DNA"/>
</dbReference>
<dbReference type="PANTHER" id="PTHR48419">
    <property type="entry name" value="SULFOTRANSFERASE DOMAIN-CONTAINING PROTEIN"/>
    <property type="match status" value="1"/>
</dbReference>
<dbReference type="Pfam" id="PF19798">
    <property type="entry name" value="Sulfotransfer_5"/>
    <property type="match status" value="1"/>
</dbReference>
<name>A0A316W5V5_9BASI</name>
<dbReference type="Proteomes" id="UP000245783">
    <property type="component" value="Unassembled WGS sequence"/>
</dbReference>
<gene>
    <name evidence="1" type="ORF">IE81DRAFT_209560</name>
</gene>
<dbReference type="STRING" id="1522189.A0A316W5V5"/>
<accession>A0A316W5V5</accession>
<evidence type="ECO:0000313" key="1">
    <source>
        <dbReference type="EMBL" id="PWN45249.1"/>
    </source>
</evidence>
<protein>
    <recommendedName>
        <fullName evidence="3">P-loop containing nucleoside triphosphate hydrolase protein</fullName>
    </recommendedName>
</protein>